<feature type="domain" description="Citrate transporter-like" evidence="8">
    <location>
        <begin position="17"/>
        <end position="444"/>
    </location>
</feature>
<dbReference type="PANTHER" id="PTHR43652">
    <property type="entry name" value="BASIC AMINO ACID ANTIPORTER YFCC-RELATED"/>
    <property type="match status" value="1"/>
</dbReference>
<evidence type="ECO:0000259" key="8">
    <source>
        <dbReference type="Pfam" id="PF03600"/>
    </source>
</evidence>
<keyword evidence="3 7" id="KW-0812">Transmembrane</keyword>
<keyword evidence="6 7" id="KW-0472">Membrane</keyword>
<feature type="transmembrane region" description="Helical" evidence="7">
    <location>
        <begin position="457"/>
        <end position="475"/>
    </location>
</feature>
<dbReference type="PANTHER" id="PTHR43652:SF2">
    <property type="entry name" value="BASIC AMINO ACID ANTIPORTER YFCC-RELATED"/>
    <property type="match status" value="1"/>
</dbReference>
<keyword evidence="2" id="KW-0813">Transport</keyword>
<keyword evidence="5 7" id="KW-1133">Transmembrane helix</keyword>
<evidence type="ECO:0000256" key="7">
    <source>
        <dbReference type="SAM" id="Phobius"/>
    </source>
</evidence>
<name>A0A929RX96_9BACT</name>
<dbReference type="GO" id="GO:0005886">
    <property type="term" value="C:plasma membrane"/>
    <property type="evidence" value="ECO:0007669"/>
    <property type="project" value="TreeGrafter"/>
</dbReference>
<dbReference type="InterPro" id="IPR031312">
    <property type="entry name" value="Na/sul_symport_CS"/>
</dbReference>
<feature type="transmembrane region" description="Helical" evidence="7">
    <location>
        <begin position="376"/>
        <end position="404"/>
    </location>
</feature>
<feature type="transmembrane region" description="Helical" evidence="7">
    <location>
        <begin position="410"/>
        <end position="427"/>
    </location>
</feature>
<dbReference type="EMBL" id="JABZGR010000003">
    <property type="protein sequence ID" value="MBF0969764.1"/>
    <property type="molecule type" value="Genomic_DNA"/>
</dbReference>
<evidence type="ECO:0000256" key="3">
    <source>
        <dbReference type="ARBA" id="ARBA00022692"/>
    </source>
</evidence>
<comment type="subcellular location">
    <subcellularLocation>
        <location evidence="1">Membrane</location>
        <topology evidence="1">Multi-pass membrane protein</topology>
    </subcellularLocation>
</comment>
<dbReference type="Proteomes" id="UP000704068">
    <property type="component" value="Unassembled WGS sequence"/>
</dbReference>
<dbReference type="InterPro" id="IPR036721">
    <property type="entry name" value="RCK_C_sf"/>
</dbReference>
<dbReference type="Pfam" id="PF03600">
    <property type="entry name" value="CitMHS"/>
    <property type="match status" value="1"/>
</dbReference>
<accession>A0A929RX96</accession>
<gene>
    <name evidence="9" type="ORF">HXK21_01795</name>
</gene>
<comment type="caution">
    <text evidence="9">The sequence shown here is derived from an EMBL/GenBank/DDBJ whole genome shotgun (WGS) entry which is preliminary data.</text>
</comment>
<protein>
    <submittedName>
        <fullName evidence="9">SLC13 family permease</fullName>
    </submittedName>
</protein>
<feature type="transmembrane region" description="Helical" evidence="7">
    <location>
        <begin position="140"/>
        <end position="161"/>
    </location>
</feature>
<evidence type="ECO:0000313" key="9">
    <source>
        <dbReference type="EMBL" id="MBF0969764.1"/>
    </source>
</evidence>
<evidence type="ECO:0000313" key="10">
    <source>
        <dbReference type="Proteomes" id="UP000704068"/>
    </source>
</evidence>
<evidence type="ECO:0000256" key="4">
    <source>
        <dbReference type="ARBA" id="ARBA00022737"/>
    </source>
</evidence>
<evidence type="ECO:0000256" key="5">
    <source>
        <dbReference type="ARBA" id="ARBA00022989"/>
    </source>
</evidence>
<organism evidence="9 10">
    <name type="scientific">Alloprevotella tannerae</name>
    <dbReference type="NCBI Taxonomy" id="76122"/>
    <lineage>
        <taxon>Bacteria</taxon>
        <taxon>Pseudomonadati</taxon>
        <taxon>Bacteroidota</taxon>
        <taxon>Bacteroidia</taxon>
        <taxon>Bacteroidales</taxon>
        <taxon>Prevotellaceae</taxon>
        <taxon>Alloprevotella</taxon>
    </lineage>
</organism>
<feature type="transmembrane region" description="Helical" evidence="7">
    <location>
        <begin position="346"/>
        <end position="364"/>
    </location>
</feature>
<dbReference type="AlphaFoldDB" id="A0A929RX96"/>
<dbReference type="GO" id="GO:0055085">
    <property type="term" value="P:transmembrane transport"/>
    <property type="evidence" value="ECO:0007669"/>
    <property type="project" value="InterPro"/>
</dbReference>
<dbReference type="Gene3D" id="3.30.70.1450">
    <property type="entry name" value="Regulator of K+ conductance, C-terminal domain"/>
    <property type="match status" value="1"/>
</dbReference>
<feature type="transmembrane region" description="Helical" evidence="7">
    <location>
        <begin position="98"/>
        <end position="119"/>
    </location>
</feature>
<evidence type="ECO:0000256" key="2">
    <source>
        <dbReference type="ARBA" id="ARBA00022448"/>
    </source>
</evidence>
<feature type="transmembrane region" description="Helical" evidence="7">
    <location>
        <begin position="315"/>
        <end position="334"/>
    </location>
</feature>
<evidence type="ECO:0000256" key="6">
    <source>
        <dbReference type="ARBA" id="ARBA00023136"/>
    </source>
</evidence>
<dbReference type="RefSeq" id="WP_303762901.1">
    <property type="nucleotide sequence ID" value="NZ_JABZGR010000003.1"/>
</dbReference>
<dbReference type="PROSITE" id="PS01271">
    <property type="entry name" value="NA_SULFATE"/>
    <property type="match status" value="1"/>
</dbReference>
<feature type="transmembrane region" description="Helical" evidence="7">
    <location>
        <begin position="495"/>
        <end position="515"/>
    </location>
</feature>
<keyword evidence="4" id="KW-0677">Repeat</keyword>
<evidence type="ECO:0000256" key="1">
    <source>
        <dbReference type="ARBA" id="ARBA00004141"/>
    </source>
</evidence>
<dbReference type="GO" id="GO:0006813">
    <property type="term" value="P:potassium ion transport"/>
    <property type="evidence" value="ECO:0007669"/>
    <property type="project" value="InterPro"/>
</dbReference>
<feature type="transmembrane region" description="Helical" evidence="7">
    <location>
        <begin position="173"/>
        <end position="195"/>
    </location>
</feature>
<proteinExistence type="predicted"/>
<reference evidence="9" key="1">
    <citation type="submission" date="2020-04" db="EMBL/GenBank/DDBJ databases">
        <title>Deep metagenomics examines the oral microbiome during advanced dental caries in children, revealing novel taxa and co-occurrences with host molecules.</title>
        <authorList>
            <person name="Baker J.L."/>
            <person name="Morton J.T."/>
            <person name="Dinis M."/>
            <person name="Alvarez R."/>
            <person name="Tran N.C."/>
            <person name="Knight R."/>
            <person name="Edlund A."/>
        </authorList>
    </citation>
    <scope>NUCLEOTIDE SEQUENCE</scope>
    <source>
        <strain evidence="9">JCVI_34_bin.1</strain>
    </source>
</reference>
<dbReference type="InterPro" id="IPR004680">
    <property type="entry name" value="Cit_transptr-like_dom"/>
</dbReference>
<feature type="transmembrane region" description="Helical" evidence="7">
    <location>
        <begin position="27"/>
        <end position="45"/>
    </location>
</feature>
<dbReference type="SUPFAM" id="SSF116726">
    <property type="entry name" value="TrkA C-terminal domain-like"/>
    <property type="match status" value="1"/>
</dbReference>
<sequence>MAHPIALTIIVLVGIIAALIRDRLRPGLVMTSGAIIFYCSGLLSTKEFLEGFANKGLMTVALLFLISEGVRRSGLLEKFVGHVLPKQQTSIKGTQLRALPFVAFISAFLNNTPIVVIFAPMLKRWAERRHLSATKFLIPLSYATILGGMCTLIGTSTNLVVDGLVTEAGYPGFSMFEIGKVGIFIAFFGLLYLILFSDRLLPEAREPINLADAGNFKGKNLHRIEVVLSARFPAIGRSVFDFDFKKKYGAFPIEISRGGKTILMRDMRKLNYREGDTVILMADRNFMENWGDSSFFLMVSGEQETEPKMARWKRWTVLGLLITMIIGATLGEMNKGEAGGSFRPDMFFFTAVVACLMAWLQIYPPRKYTKFISWDILITIAGAFAISKAMLNSGLAGAIAQFAIGLTDRFGPLILLAVIFIITDLFTELMTNNAAAALVFPISLSIAEKMGVSPMPFFITICIAASTSFATPIGYQTNLIVQGLGGYRFADFTRVGLPLNILALVITILLVPVFWPF</sequence>
<dbReference type="InterPro" id="IPR051679">
    <property type="entry name" value="DASS-Related_Transporters"/>
</dbReference>